<gene>
    <name evidence="1" type="ORF">NOO_LOCUS3147</name>
</gene>
<reference evidence="1 2" key="1">
    <citation type="submission" date="2018-08" db="EMBL/GenBank/DDBJ databases">
        <authorList>
            <person name="Laetsch R D."/>
            <person name="Stevens L."/>
            <person name="Kumar S."/>
            <person name="Blaxter L. M."/>
        </authorList>
    </citation>
    <scope>NUCLEOTIDE SEQUENCE [LARGE SCALE GENOMIC DNA]</scope>
</reference>
<dbReference type="AlphaFoldDB" id="A0A3P6RXK5"/>
<feature type="non-terminal residue" evidence="1">
    <location>
        <position position="1"/>
    </location>
</feature>
<name>A0A3P6RXK5_ONCOC</name>
<accession>A0A3P6RXK5</accession>
<dbReference type="Proteomes" id="UP000271087">
    <property type="component" value="Unassembled WGS sequence"/>
</dbReference>
<evidence type="ECO:0000313" key="1">
    <source>
        <dbReference type="EMBL" id="VDK68182.1"/>
    </source>
</evidence>
<protein>
    <submittedName>
        <fullName evidence="1">Uncharacterized protein</fullName>
    </submittedName>
</protein>
<keyword evidence="2" id="KW-1185">Reference proteome</keyword>
<proteinExistence type="predicted"/>
<sequence length="49" mass="5567">GWMDDEMNFEEGGKGRWAYVGLLRDVCHACHVWKEVSATCLPCPSFATY</sequence>
<dbReference type="EMBL" id="UYRW01000574">
    <property type="protein sequence ID" value="VDK68182.1"/>
    <property type="molecule type" value="Genomic_DNA"/>
</dbReference>
<evidence type="ECO:0000313" key="2">
    <source>
        <dbReference type="Proteomes" id="UP000271087"/>
    </source>
</evidence>
<organism evidence="1 2">
    <name type="scientific">Onchocerca ochengi</name>
    <name type="common">Filarial nematode worm</name>
    <dbReference type="NCBI Taxonomy" id="42157"/>
    <lineage>
        <taxon>Eukaryota</taxon>
        <taxon>Metazoa</taxon>
        <taxon>Ecdysozoa</taxon>
        <taxon>Nematoda</taxon>
        <taxon>Chromadorea</taxon>
        <taxon>Rhabditida</taxon>
        <taxon>Spirurina</taxon>
        <taxon>Spiruromorpha</taxon>
        <taxon>Filarioidea</taxon>
        <taxon>Onchocercidae</taxon>
        <taxon>Onchocerca</taxon>
    </lineage>
</organism>